<dbReference type="RefSeq" id="WP_114368641.1">
    <property type="nucleotide sequence ID" value="NZ_QPEX01000019.1"/>
</dbReference>
<protein>
    <submittedName>
        <fullName evidence="2">NAD-dependent epimerase/dehydratase family protein</fullName>
    </submittedName>
</protein>
<dbReference type="PANTHER" id="PTHR43245:SF13">
    <property type="entry name" value="UDP-D-APIOSE_UDP-D-XYLOSE SYNTHASE 2"/>
    <property type="match status" value="1"/>
</dbReference>
<dbReference type="InterPro" id="IPR050177">
    <property type="entry name" value="Lipid_A_modif_metabolic_enz"/>
</dbReference>
<dbReference type="InterPro" id="IPR036291">
    <property type="entry name" value="NAD(P)-bd_dom_sf"/>
</dbReference>
<dbReference type="PANTHER" id="PTHR43245">
    <property type="entry name" value="BIFUNCTIONAL POLYMYXIN RESISTANCE PROTEIN ARNA"/>
    <property type="match status" value="1"/>
</dbReference>
<feature type="domain" description="NAD-dependent epimerase/dehydratase" evidence="1">
    <location>
        <begin position="5"/>
        <end position="239"/>
    </location>
</feature>
<proteinExistence type="predicted"/>
<dbReference type="Gene3D" id="3.40.50.720">
    <property type="entry name" value="NAD(P)-binding Rossmann-like Domain"/>
    <property type="match status" value="1"/>
</dbReference>
<dbReference type="EMBL" id="QPEX01000019">
    <property type="protein sequence ID" value="RCS50493.1"/>
    <property type="molecule type" value="Genomic_DNA"/>
</dbReference>
<sequence>MAKNLVTGGAGFIGSHIVDALLTRGDQVVIYDNLSTGRQENIAQHENATFVEGCITDAQQLSSALSGVEYVFHQAALASVPLSVERPLDTNLHCVTGTLNVLNEARKANVKRVVYAASSSAYGDQPFLAKRETDLPAPLSPYAVAKLAGEYYCQAFYHTYGLETVGLRYFNVFGPRQDPDSPYSAVIPIFLTLLLQGKQPVVYGDGNQSRDFTYVKNIVNANLAAATAEDVAGRIINVANGKSTSLLTLLKLLNEQLGTDIQPKHDPPRAGDVRDSMADNTLATQLLQYEIEVDFEEGLKQSVEYYRQLALQRS</sequence>
<dbReference type="PRINTS" id="PR01713">
    <property type="entry name" value="NUCEPIMERASE"/>
</dbReference>
<dbReference type="Proteomes" id="UP000253562">
    <property type="component" value="Unassembled WGS sequence"/>
</dbReference>
<accession>A0A368KTT5</accession>
<dbReference type="InterPro" id="IPR001509">
    <property type="entry name" value="Epimerase_deHydtase"/>
</dbReference>
<reference evidence="2 3" key="1">
    <citation type="submission" date="2018-07" db="EMBL/GenBank/DDBJ databases">
        <title>Comparative genomes isolates from brazilian mangrove.</title>
        <authorList>
            <person name="De Araujo J.E."/>
            <person name="Taketani R.G."/>
            <person name="Silva M.C.P."/>
            <person name="Lourenco M.V."/>
            <person name="Oliveira V.M."/>
            <person name="Andreote F.D."/>
        </authorList>
    </citation>
    <scope>NUCLEOTIDE SEQUENCE [LARGE SCALE GENOMIC DNA]</scope>
    <source>
        <strain evidence="2 3">HEX PRIS-MGV</strain>
    </source>
</reference>
<dbReference type="AlphaFoldDB" id="A0A368KTT5"/>
<dbReference type="CDD" id="cd05256">
    <property type="entry name" value="UDP_AE_SDR_e"/>
    <property type="match status" value="1"/>
</dbReference>
<dbReference type="Gene3D" id="3.90.25.10">
    <property type="entry name" value="UDP-galactose 4-epimerase, domain 1"/>
    <property type="match status" value="1"/>
</dbReference>
<evidence type="ECO:0000313" key="2">
    <source>
        <dbReference type="EMBL" id="RCS50493.1"/>
    </source>
</evidence>
<comment type="caution">
    <text evidence="2">The sequence shown here is derived from an EMBL/GenBank/DDBJ whole genome shotgun (WGS) entry which is preliminary data.</text>
</comment>
<evidence type="ECO:0000259" key="1">
    <source>
        <dbReference type="Pfam" id="PF01370"/>
    </source>
</evidence>
<dbReference type="Pfam" id="PF01370">
    <property type="entry name" value="Epimerase"/>
    <property type="match status" value="1"/>
</dbReference>
<organism evidence="2 3">
    <name type="scientific">Bremerella cremea</name>
    <dbReference type="NCBI Taxonomy" id="1031537"/>
    <lineage>
        <taxon>Bacteria</taxon>
        <taxon>Pseudomonadati</taxon>
        <taxon>Planctomycetota</taxon>
        <taxon>Planctomycetia</taxon>
        <taxon>Pirellulales</taxon>
        <taxon>Pirellulaceae</taxon>
        <taxon>Bremerella</taxon>
    </lineage>
</organism>
<gene>
    <name evidence="2" type="ORF">DTL42_10265</name>
</gene>
<evidence type="ECO:0000313" key="3">
    <source>
        <dbReference type="Proteomes" id="UP000253562"/>
    </source>
</evidence>
<name>A0A368KTT5_9BACT</name>
<dbReference type="OrthoDB" id="258549at2"/>
<dbReference type="SUPFAM" id="SSF51735">
    <property type="entry name" value="NAD(P)-binding Rossmann-fold domains"/>
    <property type="match status" value="1"/>
</dbReference>